<proteinExistence type="predicted"/>
<comment type="caution">
    <text evidence="1">The sequence shown here is derived from an EMBL/GenBank/DDBJ whole genome shotgun (WGS) entry which is preliminary data.</text>
</comment>
<dbReference type="GeneID" id="89683483"/>
<keyword evidence="2" id="KW-1185">Reference proteome</keyword>
<dbReference type="RefSeq" id="WP_146008408.1">
    <property type="nucleotide sequence ID" value="NZ_CP142381.1"/>
</dbReference>
<protein>
    <submittedName>
        <fullName evidence="1">Uncharacterized protein</fullName>
    </submittedName>
</protein>
<organism evidence="1 2">
    <name type="scientific">Chromobacterium subtsugae</name>
    <dbReference type="NCBI Taxonomy" id="251747"/>
    <lineage>
        <taxon>Bacteria</taxon>
        <taxon>Pseudomonadati</taxon>
        <taxon>Pseudomonadota</taxon>
        <taxon>Betaproteobacteria</taxon>
        <taxon>Neisseriales</taxon>
        <taxon>Chromobacteriaceae</taxon>
        <taxon>Chromobacterium</taxon>
    </lineage>
</organism>
<evidence type="ECO:0000313" key="1">
    <source>
        <dbReference type="EMBL" id="MBW8286281.1"/>
    </source>
</evidence>
<sequence>MEEAKKSMNAKEVNLVSLSILKPQVKRKEREGWVVLNNNIPLNKCRAAMPDKIVYGQKMDKCLTVKTNQKYEKSVDYEIYLFGTADELDSVDFQVEYKKYY</sequence>
<dbReference type="Proteomes" id="UP000711178">
    <property type="component" value="Unassembled WGS sequence"/>
</dbReference>
<evidence type="ECO:0000313" key="2">
    <source>
        <dbReference type="Proteomes" id="UP000711178"/>
    </source>
</evidence>
<name>A0ABS7F867_9NEIS</name>
<dbReference type="EMBL" id="JAHDTB010000001">
    <property type="protein sequence ID" value="MBW8286281.1"/>
    <property type="molecule type" value="Genomic_DNA"/>
</dbReference>
<gene>
    <name evidence="1" type="ORF">KIF53_01345</name>
</gene>
<reference evidence="1 2" key="1">
    <citation type="submission" date="2021-05" db="EMBL/GenBank/DDBJ databases">
        <title>Draft Whole Genome Sequencing Of Biosensor Chromobacterium violaceum Strain CV026 Reveals A Regulatory RNA In Chromobacterium violaceum Phenotype Regulatory Network.</title>
        <authorList>
            <person name="Hong K.W."/>
            <person name="Chan K.G."/>
            <person name="Chang C.-Y."/>
        </authorList>
    </citation>
    <scope>NUCLEOTIDE SEQUENCE [LARGE SCALE GENOMIC DNA]</scope>
    <source>
        <strain evidence="1 2">ATCC 31532</strain>
    </source>
</reference>
<accession>A0ABS7F867</accession>